<proteinExistence type="predicted"/>
<protein>
    <submittedName>
        <fullName evidence="1">5545_t:CDS:1</fullName>
    </submittedName>
</protein>
<keyword evidence="2" id="KW-1185">Reference proteome</keyword>
<evidence type="ECO:0000313" key="2">
    <source>
        <dbReference type="Proteomes" id="UP000789405"/>
    </source>
</evidence>
<dbReference type="EMBL" id="CAJVPY010000797">
    <property type="protein sequence ID" value="CAG8492489.1"/>
    <property type="molecule type" value="Genomic_DNA"/>
</dbReference>
<comment type="caution">
    <text evidence="1">The sequence shown here is derived from an EMBL/GenBank/DDBJ whole genome shotgun (WGS) entry which is preliminary data.</text>
</comment>
<sequence length="63" mass="7253">MDSMRGYTLAILPRNAGYWRLSISPLRHIRVVPNVSNMEMEIQIASYDLPIGRRYSKATQEVS</sequence>
<name>A0A9N8ZET7_9GLOM</name>
<organism evidence="1 2">
    <name type="scientific">Dentiscutata erythropus</name>
    <dbReference type="NCBI Taxonomy" id="1348616"/>
    <lineage>
        <taxon>Eukaryota</taxon>
        <taxon>Fungi</taxon>
        <taxon>Fungi incertae sedis</taxon>
        <taxon>Mucoromycota</taxon>
        <taxon>Glomeromycotina</taxon>
        <taxon>Glomeromycetes</taxon>
        <taxon>Diversisporales</taxon>
        <taxon>Gigasporaceae</taxon>
        <taxon>Dentiscutata</taxon>
    </lineage>
</organism>
<dbReference type="OrthoDB" id="10577462at2759"/>
<accession>A0A9N8ZET7</accession>
<dbReference type="Proteomes" id="UP000789405">
    <property type="component" value="Unassembled WGS sequence"/>
</dbReference>
<dbReference type="AlphaFoldDB" id="A0A9N8ZET7"/>
<gene>
    <name evidence="1" type="ORF">DERYTH_LOCUS2485</name>
</gene>
<reference evidence="1" key="1">
    <citation type="submission" date="2021-06" db="EMBL/GenBank/DDBJ databases">
        <authorList>
            <person name="Kallberg Y."/>
            <person name="Tangrot J."/>
            <person name="Rosling A."/>
        </authorList>
    </citation>
    <scope>NUCLEOTIDE SEQUENCE</scope>
    <source>
        <strain evidence="1">MA453B</strain>
    </source>
</reference>
<evidence type="ECO:0000313" key="1">
    <source>
        <dbReference type="EMBL" id="CAG8492489.1"/>
    </source>
</evidence>